<organism evidence="1 2">
    <name type="scientific">Etheostoma spectabile</name>
    <name type="common">orangethroat darter</name>
    <dbReference type="NCBI Taxonomy" id="54343"/>
    <lineage>
        <taxon>Eukaryota</taxon>
        <taxon>Metazoa</taxon>
        <taxon>Chordata</taxon>
        <taxon>Craniata</taxon>
        <taxon>Vertebrata</taxon>
        <taxon>Euteleostomi</taxon>
        <taxon>Actinopterygii</taxon>
        <taxon>Neopterygii</taxon>
        <taxon>Teleostei</taxon>
        <taxon>Neoteleostei</taxon>
        <taxon>Acanthomorphata</taxon>
        <taxon>Eupercaria</taxon>
        <taxon>Perciformes</taxon>
        <taxon>Percoidei</taxon>
        <taxon>Percidae</taxon>
        <taxon>Etheostomatinae</taxon>
        <taxon>Etheostoma</taxon>
    </lineage>
</organism>
<evidence type="ECO:0000313" key="2">
    <source>
        <dbReference type="Proteomes" id="UP000327493"/>
    </source>
</evidence>
<proteinExistence type="predicted"/>
<sequence>IQVGVFPLTRPFEHNTFGLNAAVIARKGAQRSWSEIGEKRSVHKVTLTALIVIGGIDVEDSVWRVMKHCFTNPLAKQLNWRGINGKTAFHKTIGSQQQPQIKRQKPT</sequence>
<dbReference type="EMBL" id="VOFY01000003">
    <property type="protein sequence ID" value="KAA8594147.1"/>
    <property type="molecule type" value="Genomic_DNA"/>
</dbReference>
<evidence type="ECO:0000313" key="1">
    <source>
        <dbReference type="EMBL" id="KAA8594147.1"/>
    </source>
</evidence>
<name>A0A5J5DL39_9PERO</name>
<accession>A0A5J5DL39</accession>
<dbReference type="AlphaFoldDB" id="A0A5J5DL39"/>
<reference evidence="1 2" key="1">
    <citation type="submission" date="2019-08" db="EMBL/GenBank/DDBJ databases">
        <title>A chromosome-level genome assembly, high-density linkage maps, and genome scans reveal the genomic architecture of hybrid incompatibilities underlying speciation via character displacement in darters (Percidae: Etheostominae).</title>
        <authorList>
            <person name="Moran R.L."/>
            <person name="Catchen J.M."/>
            <person name="Fuller R.C."/>
        </authorList>
    </citation>
    <scope>NUCLEOTIDE SEQUENCE [LARGE SCALE GENOMIC DNA]</scope>
    <source>
        <strain evidence="1">EspeVRDwgs_2016</strain>
        <tissue evidence="1">Muscle</tissue>
    </source>
</reference>
<protein>
    <submittedName>
        <fullName evidence="1">Uncharacterized protein</fullName>
    </submittedName>
</protein>
<gene>
    <name evidence="1" type="ORF">FQN60_004981</name>
</gene>
<keyword evidence="2" id="KW-1185">Reference proteome</keyword>
<feature type="non-terminal residue" evidence="1">
    <location>
        <position position="1"/>
    </location>
</feature>
<comment type="caution">
    <text evidence="1">The sequence shown here is derived from an EMBL/GenBank/DDBJ whole genome shotgun (WGS) entry which is preliminary data.</text>
</comment>
<dbReference type="Proteomes" id="UP000327493">
    <property type="component" value="Chromosome 3"/>
</dbReference>